<feature type="transmembrane region" description="Helical" evidence="1">
    <location>
        <begin position="30"/>
        <end position="52"/>
    </location>
</feature>
<feature type="domain" description="EamA" evidence="2">
    <location>
        <begin position="1"/>
        <end position="135"/>
    </location>
</feature>
<dbReference type="Pfam" id="PF00892">
    <property type="entry name" value="EamA"/>
    <property type="match status" value="2"/>
</dbReference>
<dbReference type="PANTHER" id="PTHR22911">
    <property type="entry name" value="ACYL-MALONYL CONDENSING ENZYME-RELATED"/>
    <property type="match status" value="1"/>
</dbReference>
<dbReference type="AlphaFoldDB" id="A0A1G2KH40"/>
<evidence type="ECO:0000313" key="3">
    <source>
        <dbReference type="EMBL" id="OGZ98583.1"/>
    </source>
</evidence>
<keyword evidence="1" id="KW-0472">Membrane</keyword>
<feature type="transmembrane region" description="Helical" evidence="1">
    <location>
        <begin position="237"/>
        <end position="259"/>
    </location>
</feature>
<feature type="domain" description="EamA" evidence="2">
    <location>
        <begin position="156"/>
        <end position="282"/>
    </location>
</feature>
<comment type="caution">
    <text evidence="3">The sequence shown here is derived from an EMBL/GenBank/DDBJ whole genome shotgun (WGS) entry which is preliminary data.</text>
</comment>
<proteinExistence type="predicted"/>
<dbReference type="PANTHER" id="PTHR22911:SF137">
    <property type="entry name" value="SOLUTE CARRIER FAMILY 35 MEMBER G2-RELATED"/>
    <property type="match status" value="1"/>
</dbReference>
<feature type="transmembrane region" description="Helical" evidence="1">
    <location>
        <begin position="179"/>
        <end position="197"/>
    </location>
</feature>
<dbReference type="GO" id="GO:0016020">
    <property type="term" value="C:membrane"/>
    <property type="evidence" value="ECO:0007669"/>
    <property type="project" value="InterPro"/>
</dbReference>
<dbReference type="InterPro" id="IPR037185">
    <property type="entry name" value="EmrE-like"/>
</dbReference>
<feature type="transmembrane region" description="Helical" evidence="1">
    <location>
        <begin position="101"/>
        <end position="134"/>
    </location>
</feature>
<feature type="transmembrane region" description="Helical" evidence="1">
    <location>
        <begin position="268"/>
        <end position="286"/>
    </location>
</feature>
<sequence>MGILFALLAMALWGGEELFLKKAIGPLKSFTMLFINTASGFIIVLIGVFVFFRDEITIISGSDFLMILATAMLGFVGWLYFYKALERQELSLIASLDESWIVIAVLIGIFFFGESIGVLHGIAIIAVLIGAFFVSANFSHLRHINFISGSGYEATSIVAVGLTVPLEKIMVTSIGEANTILYIYILTLFFILLWGVVSGWNRAVRPTNTLFKTAAASGLFDSLSFFFFLFALQATEIAIVSPIVASSVVVALVLARIYLKEKMTPKEIFGAVLILAGVIILSVIAGE</sequence>
<feature type="transmembrane region" description="Helical" evidence="1">
    <location>
        <begin position="209"/>
        <end position="231"/>
    </location>
</feature>
<organism evidence="3 4">
    <name type="scientific">Candidatus Sungbacteria bacterium RIFCSPHIGHO2_02_FULL_47_11</name>
    <dbReference type="NCBI Taxonomy" id="1802270"/>
    <lineage>
        <taxon>Bacteria</taxon>
        <taxon>Candidatus Sungiibacteriota</taxon>
    </lineage>
</organism>
<reference evidence="3 4" key="1">
    <citation type="journal article" date="2016" name="Nat. Commun.">
        <title>Thousands of microbial genomes shed light on interconnected biogeochemical processes in an aquifer system.</title>
        <authorList>
            <person name="Anantharaman K."/>
            <person name="Brown C.T."/>
            <person name="Hug L.A."/>
            <person name="Sharon I."/>
            <person name="Castelle C.J."/>
            <person name="Probst A.J."/>
            <person name="Thomas B.C."/>
            <person name="Singh A."/>
            <person name="Wilkins M.J."/>
            <person name="Karaoz U."/>
            <person name="Brodie E.L."/>
            <person name="Williams K.H."/>
            <person name="Hubbard S.S."/>
            <person name="Banfield J.F."/>
        </authorList>
    </citation>
    <scope>NUCLEOTIDE SEQUENCE [LARGE SCALE GENOMIC DNA]</scope>
</reference>
<dbReference type="Gene3D" id="1.10.3730.20">
    <property type="match status" value="1"/>
</dbReference>
<feature type="transmembrane region" description="Helical" evidence="1">
    <location>
        <begin position="146"/>
        <end position="164"/>
    </location>
</feature>
<dbReference type="InterPro" id="IPR000620">
    <property type="entry name" value="EamA_dom"/>
</dbReference>
<name>A0A1G2KH40_9BACT</name>
<dbReference type="SUPFAM" id="SSF103481">
    <property type="entry name" value="Multidrug resistance efflux transporter EmrE"/>
    <property type="match status" value="2"/>
</dbReference>
<evidence type="ECO:0000256" key="1">
    <source>
        <dbReference type="SAM" id="Phobius"/>
    </source>
</evidence>
<protein>
    <recommendedName>
        <fullName evidence="2">EamA domain-containing protein</fullName>
    </recommendedName>
</protein>
<dbReference type="STRING" id="1802270.A3C07_03960"/>
<accession>A0A1G2KH40</accession>
<dbReference type="Proteomes" id="UP000179023">
    <property type="component" value="Unassembled WGS sequence"/>
</dbReference>
<evidence type="ECO:0000313" key="4">
    <source>
        <dbReference type="Proteomes" id="UP000179023"/>
    </source>
</evidence>
<keyword evidence="1" id="KW-0812">Transmembrane</keyword>
<feature type="transmembrane region" description="Helical" evidence="1">
    <location>
        <begin position="64"/>
        <end position="81"/>
    </location>
</feature>
<gene>
    <name evidence="3" type="ORF">A3C07_03960</name>
</gene>
<evidence type="ECO:0000259" key="2">
    <source>
        <dbReference type="Pfam" id="PF00892"/>
    </source>
</evidence>
<keyword evidence="1" id="KW-1133">Transmembrane helix</keyword>
<dbReference type="EMBL" id="MHQI01000062">
    <property type="protein sequence ID" value="OGZ98583.1"/>
    <property type="molecule type" value="Genomic_DNA"/>
</dbReference>